<dbReference type="PROSITE" id="PS00379">
    <property type="entry name" value="CDP_ALCOHOL_P_TRANSF"/>
    <property type="match status" value="1"/>
</dbReference>
<keyword evidence="3" id="KW-0472">Membrane</keyword>
<sequence>MTAADYPERVVDAIGPDMAASASSHQPIVIPVGANPTPIWGMTAAERLRRMAAARGLPLAGDADAAGALLANLRFAFDPAWLPYLIARPGTVLTREGVPVLAHVTTPADRARVMAAMEADGPLDPGTLAVIAAEADEGIFNEALRKREKPFAERLVPAAVPAIERASYTGAYKGVTDLLTKYLWPEWALWITRLCARAGISPNQVTAVGSVLCIIATIAFWYGWFWSGLAIGLVFMVLDTVDGKLARCTITSSALGNAWDHGVDLIHPPFWWWAWAAGCTPYGHPLSHDGFVAVIAAMLFGYVAQRLIEGAFIARFGMHIHVWERFDSRFRLVTARRNPNMVILFAGLVVTRPDWGIVAVAVWTMASLVVHLVRLFQAMVVARQGRRIVSWLA</sequence>
<proteinExistence type="inferred from homology"/>
<dbReference type="Gene3D" id="1.20.120.1760">
    <property type="match status" value="1"/>
</dbReference>
<dbReference type="Pfam" id="PF01066">
    <property type="entry name" value="CDP-OH_P_transf"/>
    <property type="match status" value="1"/>
</dbReference>
<comment type="caution">
    <text evidence="4">The sequence shown here is derived from an EMBL/GenBank/DDBJ whole genome shotgun (WGS) entry which is preliminary data.</text>
</comment>
<keyword evidence="3" id="KW-0812">Transmembrane</keyword>
<evidence type="ECO:0000256" key="2">
    <source>
        <dbReference type="RuleBase" id="RU003750"/>
    </source>
</evidence>
<reference evidence="5" key="1">
    <citation type="journal article" date="2019" name="Int. J. Syst. Evol. Microbiol.">
        <title>The Global Catalogue of Microorganisms (GCM) 10K type strain sequencing project: providing services to taxonomists for standard genome sequencing and annotation.</title>
        <authorList>
            <consortium name="The Broad Institute Genomics Platform"/>
            <consortium name="The Broad Institute Genome Sequencing Center for Infectious Disease"/>
            <person name="Wu L."/>
            <person name="Ma J."/>
        </authorList>
    </citation>
    <scope>NUCLEOTIDE SEQUENCE [LARGE SCALE GENOMIC DNA]</scope>
    <source>
        <strain evidence="5">JCM 14603</strain>
    </source>
</reference>
<feature type="transmembrane region" description="Helical" evidence="3">
    <location>
        <begin position="290"/>
        <end position="308"/>
    </location>
</feature>
<dbReference type="EMBL" id="BAAAES010000006">
    <property type="protein sequence ID" value="GAA0662118.1"/>
    <property type="molecule type" value="Genomic_DNA"/>
</dbReference>
<evidence type="ECO:0000256" key="1">
    <source>
        <dbReference type="ARBA" id="ARBA00022679"/>
    </source>
</evidence>
<organism evidence="4 5">
    <name type="scientific">Sphingomonas insulae</name>
    <dbReference type="NCBI Taxonomy" id="424800"/>
    <lineage>
        <taxon>Bacteria</taxon>
        <taxon>Pseudomonadati</taxon>
        <taxon>Pseudomonadota</taxon>
        <taxon>Alphaproteobacteria</taxon>
        <taxon>Sphingomonadales</taxon>
        <taxon>Sphingomonadaceae</taxon>
        <taxon>Sphingomonas</taxon>
    </lineage>
</organism>
<keyword evidence="3" id="KW-1133">Transmembrane helix</keyword>
<protein>
    <submittedName>
        <fullName evidence="4">CDP-alcohol phosphatidyltransferase family protein</fullName>
    </submittedName>
</protein>
<dbReference type="InterPro" id="IPR048254">
    <property type="entry name" value="CDP_ALCOHOL_P_TRANSF_CS"/>
</dbReference>
<keyword evidence="1 2" id="KW-0808">Transferase</keyword>
<name>A0ABP3T322_9SPHN</name>
<evidence type="ECO:0000313" key="5">
    <source>
        <dbReference type="Proteomes" id="UP001500238"/>
    </source>
</evidence>
<feature type="transmembrane region" description="Helical" evidence="3">
    <location>
        <begin position="355"/>
        <end position="376"/>
    </location>
</feature>
<dbReference type="InterPro" id="IPR000462">
    <property type="entry name" value="CDP-OH_P_trans"/>
</dbReference>
<accession>A0ABP3T322</accession>
<dbReference type="Proteomes" id="UP001500238">
    <property type="component" value="Unassembled WGS sequence"/>
</dbReference>
<keyword evidence="5" id="KW-1185">Reference proteome</keyword>
<evidence type="ECO:0000313" key="4">
    <source>
        <dbReference type="EMBL" id="GAA0662118.1"/>
    </source>
</evidence>
<evidence type="ECO:0000256" key="3">
    <source>
        <dbReference type="SAM" id="Phobius"/>
    </source>
</evidence>
<comment type="similarity">
    <text evidence="2">Belongs to the CDP-alcohol phosphatidyltransferase class-I family.</text>
</comment>
<dbReference type="InterPro" id="IPR043130">
    <property type="entry name" value="CDP-OH_PTrfase_TM_dom"/>
</dbReference>
<gene>
    <name evidence="4" type="ORF">GCM10009102_08760</name>
</gene>